<dbReference type="SUPFAM" id="SSF51338">
    <property type="entry name" value="Composite domain of metallo-dependent hydrolases"/>
    <property type="match status" value="1"/>
</dbReference>
<dbReference type="PROSITE" id="PS51257">
    <property type="entry name" value="PROKAR_LIPOPROTEIN"/>
    <property type="match status" value="1"/>
</dbReference>
<sequence>MHLKYFYPVSLITLFAVAVSGCMSIKSAQQQSTEKLFYGGSILTMEGMQPKYAEALLVKDGKIVFVGSKQQAERLANSQVQYINLNNKTLLPSFIDAHSHVNMVGFHQMVANLYPTPDGSVSDINSLVNVMNTWKTQNPAVIKMMGGWILGNGYDDAQLSEQRHPTASDLDRVSKDQPVMILHQSGHLASVNHKALELLNFNQNTPNPEGGVIRREANSNIPNGVLEESALFTAIGSIFKDVPPQVMFQIAQKGIDAYVKNGFTTVQEGRADQGTTEMWHALAKQNQLPIDVVSYPDITTSQEYMLKQGSSRQYDQHFRIGGVKISLDGSPQGKTAWLTQPYLIPPEGKDKNYKGYPAIKDNQQVNQYINLAFKQGWQVLAHANGDAAIDQFIGAVKDATLKQGKADRRSVLIHSQTIRDDQLDQLKALDIIPSFFSLHTFYWGDWHRQQTLGEARAAGISPTASALKKQLIFTEHHDAPVVPPNSLMMLDATVNRVTRSNYVLGPEERVSPYMALKSMTDWAAYQYFEDQHKGTITQGKLADLVILDQNPLTVPSREIKNIQVLATYKEGNLIYQKLGN</sequence>
<protein>
    <recommendedName>
        <fullName evidence="1">Amidohydrolase 3 domain-containing protein</fullName>
    </recommendedName>
</protein>
<evidence type="ECO:0000313" key="2">
    <source>
        <dbReference type="EMBL" id="ENU27802.1"/>
    </source>
</evidence>
<dbReference type="InterPro" id="IPR033932">
    <property type="entry name" value="YtcJ-like"/>
</dbReference>
<dbReference type="CDD" id="cd01300">
    <property type="entry name" value="YtcJ_like"/>
    <property type="match status" value="1"/>
</dbReference>
<reference evidence="2 3" key="2">
    <citation type="journal article" date="2016" name="Int. J. Syst. Evol. Microbiol.">
        <title>Taxonomy of haemolytic and/or proteolytic strains of the genus Acinetobacter with the proposal of Acinetobacter courvalinii sp. nov. (genomic species 14 sensu Bouvet &amp; Jeanjean), Acinetobacter dispersus sp. nov. (genomic species 17), Acinetobacter modestus sp. nov., Acinetobacter proteolyticus sp. nov. and Acinetobacter vivianii sp. nov.</title>
        <authorList>
            <person name="Nemec A."/>
            <person name="Radolfova-Krizova L."/>
            <person name="Maixnerova M."/>
            <person name="Vrestiakova E."/>
            <person name="Jezek P."/>
            <person name="Sedo O."/>
        </authorList>
    </citation>
    <scope>NUCLEOTIDE SEQUENCE [LARGE SCALE GENOMIC DNA]</scope>
    <source>
        <strain evidence="2 3">NIPH 236</strain>
    </source>
</reference>
<dbReference type="Gene3D" id="3.20.20.140">
    <property type="entry name" value="Metal-dependent hydrolases"/>
    <property type="match status" value="1"/>
</dbReference>
<dbReference type="InterPro" id="IPR032466">
    <property type="entry name" value="Metal_Hydrolase"/>
</dbReference>
<organism evidence="2 3">
    <name type="scientific">Acinetobacter modestus</name>
    <dbReference type="NCBI Taxonomy" id="1776740"/>
    <lineage>
        <taxon>Bacteria</taxon>
        <taxon>Pseudomonadati</taxon>
        <taxon>Pseudomonadota</taxon>
        <taxon>Gammaproteobacteria</taxon>
        <taxon>Moraxellales</taxon>
        <taxon>Moraxellaceae</taxon>
        <taxon>Acinetobacter</taxon>
    </lineage>
</organism>
<dbReference type="InterPro" id="IPR013108">
    <property type="entry name" value="Amidohydro_3"/>
</dbReference>
<gene>
    <name evidence="2" type="ORF">F992_00630</name>
</gene>
<keyword evidence="3" id="KW-1185">Reference proteome</keyword>
<dbReference type="InterPro" id="IPR011059">
    <property type="entry name" value="Metal-dep_hydrolase_composite"/>
</dbReference>
<dbReference type="GeneID" id="92834056"/>
<reference evidence="3" key="1">
    <citation type="submission" date="2013-02" db="EMBL/GenBank/DDBJ databases">
        <title>The Genome Sequence of Acinetobacter sp. NIPH 236.</title>
        <authorList>
            <consortium name="The Broad Institute Genome Sequencing Platform"/>
            <consortium name="The Broad Institute Genome Sequencing Center for Infectious Disease"/>
            <person name="Cerqueira G."/>
            <person name="Feldgarden M."/>
            <person name="Courvalin P."/>
            <person name="Perichon B."/>
            <person name="Grillot-Courvalin C."/>
            <person name="Clermont D."/>
            <person name="Rocha E."/>
            <person name="Yoon E.-J."/>
            <person name="Nemec A."/>
            <person name="Walker B."/>
            <person name="Young S.K."/>
            <person name="Zeng Q."/>
            <person name="Gargeya S."/>
            <person name="Fitzgerald M."/>
            <person name="Haas B."/>
            <person name="Abouelleil A."/>
            <person name="Alvarado L."/>
            <person name="Arachchi H.M."/>
            <person name="Berlin A.M."/>
            <person name="Chapman S.B."/>
            <person name="Dewar J."/>
            <person name="Goldberg J."/>
            <person name="Griggs A."/>
            <person name="Gujja S."/>
            <person name="Hansen M."/>
            <person name="Howarth C."/>
            <person name="Imamovic A."/>
            <person name="Larimer J."/>
            <person name="McCowan C."/>
            <person name="Murphy C."/>
            <person name="Neiman D."/>
            <person name="Pearson M."/>
            <person name="Priest M."/>
            <person name="Roberts A."/>
            <person name="Saif S."/>
            <person name="Shea T."/>
            <person name="Sisk P."/>
            <person name="Sykes S."/>
            <person name="Wortman J."/>
            <person name="Nusbaum C."/>
            <person name="Birren B."/>
        </authorList>
    </citation>
    <scope>NUCLEOTIDE SEQUENCE [LARGE SCALE GENOMIC DNA]</scope>
    <source>
        <strain evidence="3">NIPH 236</strain>
    </source>
</reference>
<dbReference type="Proteomes" id="UP000013190">
    <property type="component" value="Unassembled WGS sequence"/>
</dbReference>
<proteinExistence type="predicted"/>
<comment type="caution">
    <text evidence="2">The sequence shown here is derived from an EMBL/GenBank/DDBJ whole genome shotgun (WGS) entry which is preliminary data.</text>
</comment>
<dbReference type="PANTHER" id="PTHR22642:SF2">
    <property type="entry name" value="PROTEIN LONG AFTER FAR-RED 3"/>
    <property type="match status" value="1"/>
</dbReference>
<dbReference type="Pfam" id="PF07969">
    <property type="entry name" value="Amidohydro_3"/>
    <property type="match status" value="1"/>
</dbReference>
<dbReference type="Gene3D" id="2.30.40.10">
    <property type="entry name" value="Urease, subunit C, domain 1"/>
    <property type="match status" value="1"/>
</dbReference>
<dbReference type="RefSeq" id="WP_004659745.1">
    <property type="nucleotide sequence ID" value="NZ_BMDV01000003.1"/>
</dbReference>
<accession>A0ABN0JQX8</accession>
<evidence type="ECO:0000313" key="3">
    <source>
        <dbReference type="Proteomes" id="UP000013190"/>
    </source>
</evidence>
<name>A0ABN0JQX8_9GAMM</name>
<evidence type="ECO:0000259" key="1">
    <source>
        <dbReference type="Pfam" id="PF07969"/>
    </source>
</evidence>
<dbReference type="SUPFAM" id="SSF51556">
    <property type="entry name" value="Metallo-dependent hydrolases"/>
    <property type="match status" value="1"/>
</dbReference>
<dbReference type="EMBL" id="APOJ01000016">
    <property type="protein sequence ID" value="ENU27802.1"/>
    <property type="molecule type" value="Genomic_DNA"/>
</dbReference>
<dbReference type="Gene3D" id="3.10.310.70">
    <property type="match status" value="1"/>
</dbReference>
<feature type="domain" description="Amidohydrolase 3" evidence="1">
    <location>
        <begin position="82"/>
        <end position="575"/>
    </location>
</feature>
<dbReference type="PANTHER" id="PTHR22642">
    <property type="entry name" value="IMIDAZOLONEPROPIONASE"/>
    <property type="match status" value="1"/>
</dbReference>